<dbReference type="OrthoDB" id="2522835at2759"/>
<dbReference type="SUPFAM" id="SSF69340">
    <property type="entry name" value="C-terminal domain of adenylylcyclase associated protein"/>
    <property type="match status" value="1"/>
</dbReference>
<organism evidence="3 4">
    <name type="scientific">Anaeromyces robustus</name>
    <dbReference type="NCBI Taxonomy" id="1754192"/>
    <lineage>
        <taxon>Eukaryota</taxon>
        <taxon>Fungi</taxon>
        <taxon>Fungi incertae sedis</taxon>
        <taxon>Chytridiomycota</taxon>
        <taxon>Chytridiomycota incertae sedis</taxon>
        <taxon>Neocallimastigomycetes</taxon>
        <taxon>Neocallimastigales</taxon>
        <taxon>Neocallimastigaceae</taxon>
        <taxon>Anaeromyces</taxon>
    </lineage>
</organism>
<dbReference type="GO" id="GO:0007010">
    <property type="term" value="P:cytoskeleton organization"/>
    <property type="evidence" value="ECO:0007669"/>
    <property type="project" value="InterPro"/>
</dbReference>
<reference evidence="3 4" key="2">
    <citation type="submission" date="2016-08" db="EMBL/GenBank/DDBJ databases">
        <title>Pervasive Adenine N6-methylation of Active Genes in Fungi.</title>
        <authorList>
            <consortium name="DOE Joint Genome Institute"/>
            <person name="Mondo S.J."/>
            <person name="Dannebaum R.O."/>
            <person name="Kuo R.C."/>
            <person name="Labutti K."/>
            <person name="Haridas S."/>
            <person name="Kuo A."/>
            <person name="Salamov A."/>
            <person name="Ahrendt S.R."/>
            <person name="Lipzen A."/>
            <person name="Sullivan W."/>
            <person name="Andreopoulos W.B."/>
            <person name="Clum A."/>
            <person name="Lindquist E."/>
            <person name="Daum C."/>
            <person name="Ramamoorthy G.K."/>
            <person name="Gryganskyi A."/>
            <person name="Culley D."/>
            <person name="Magnuson J.K."/>
            <person name="James T.Y."/>
            <person name="O'Malley M.A."/>
            <person name="Stajich J.E."/>
            <person name="Spatafora J.W."/>
            <person name="Visel A."/>
            <person name="Grigoriev I.V."/>
        </authorList>
    </citation>
    <scope>NUCLEOTIDE SEQUENCE [LARGE SCALE GENOMIC DNA]</scope>
    <source>
        <strain evidence="3 4">S4</strain>
    </source>
</reference>
<dbReference type="PROSITE" id="PS51329">
    <property type="entry name" value="C_CAP_COFACTOR_C"/>
    <property type="match status" value="1"/>
</dbReference>
<proteinExistence type="predicted"/>
<feature type="domain" description="C-CAP/cofactor C-like" evidence="2">
    <location>
        <begin position="10"/>
        <end position="185"/>
    </location>
</feature>
<evidence type="ECO:0000313" key="3">
    <source>
        <dbReference type="EMBL" id="ORX84047.1"/>
    </source>
</evidence>
<dbReference type="AlphaFoldDB" id="A0A1Y1XEB1"/>
<dbReference type="InterPro" id="IPR016098">
    <property type="entry name" value="CAP/MinC_C"/>
</dbReference>
<dbReference type="Pfam" id="PF08603">
    <property type="entry name" value="CAP_C"/>
    <property type="match status" value="1"/>
</dbReference>
<dbReference type="EMBL" id="MCFG01000060">
    <property type="protein sequence ID" value="ORX84047.1"/>
    <property type="molecule type" value="Genomic_DNA"/>
</dbReference>
<name>A0A1Y1XEB1_9FUNG</name>
<evidence type="ECO:0000256" key="1">
    <source>
        <dbReference type="SAM" id="MobiDB-lite"/>
    </source>
</evidence>
<dbReference type="SUPFAM" id="SSF103642">
    <property type="entry name" value="Sec-C motif"/>
    <property type="match status" value="1"/>
</dbReference>
<dbReference type="InterPro" id="IPR013912">
    <property type="entry name" value="Adenylate_cyclase-assoc_CAP_C"/>
</dbReference>
<dbReference type="InterPro" id="IPR017901">
    <property type="entry name" value="C-CAP_CF_C-like"/>
</dbReference>
<dbReference type="PANTHER" id="PTHR33747">
    <property type="entry name" value="UPF0225 PROTEIN SCO1677"/>
    <property type="match status" value="1"/>
</dbReference>
<dbReference type="InterPro" id="IPR036223">
    <property type="entry name" value="CAP_C_sf"/>
</dbReference>
<evidence type="ECO:0000259" key="2">
    <source>
        <dbReference type="PROSITE" id="PS51329"/>
    </source>
</evidence>
<dbReference type="GO" id="GO:0003779">
    <property type="term" value="F:actin binding"/>
    <property type="evidence" value="ECO:0007669"/>
    <property type="project" value="InterPro"/>
</dbReference>
<comment type="caution">
    <text evidence="3">The sequence shown here is derived from an EMBL/GenBank/DDBJ whole genome shotgun (WGS) entry which is preliminary data.</text>
</comment>
<gene>
    <name evidence="3" type="ORF">BCR32DRAFT_266614</name>
</gene>
<dbReference type="PANTHER" id="PTHR33747:SF1">
    <property type="entry name" value="ADENYLATE CYCLASE-ASSOCIATED CAP C-TERMINAL DOMAIN-CONTAINING PROTEIN"/>
    <property type="match status" value="1"/>
</dbReference>
<reference evidence="3 4" key="1">
    <citation type="submission" date="2016-08" db="EMBL/GenBank/DDBJ databases">
        <title>A Parts List for Fungal Cellulosomes Revealed by Comparative Genomics.</title>
        <authorList>
            <consortium name="DOE Joint Genome Institute"/>
            <person name="Haitjema C.H."/>
            <person name="Gilmore S.P."/>
            <person name="Henske J.K."/>
            <person name="Solomon K.V."/>
            <person name="De Groot R."/>
            <person name="Kuo A."/>
            <person name="Mondo S.J."/>
            <person name="Salamov A.A."/>
            <person name="Labutti K."/>
            <person name="Zhao Z."/>
            <person name="Chiniquy J."/>
            <person name="Barry K."/>
            <person name="Brewer H.M."/>
            <person name="Purvine S.O."/>
            <person name="Wright A.T."/>
            <person name="Boxma B."/>
            <person name="Van Alen T."/>
            <person name="Hackstein J.H."/>
            <person name="Baker S.E."/>
            <person name="Grigoriev I.V."/>
            <person name="O'Malley M.A."/>
        </authorList>
    </citation>
    <scope>NUCLEOTIDE SEQUENCE [LARGE SCALE GENOMIC DNA]</scope>
    <source>
        <strain evidence="3 4">S4</strain>
    </source>
</reference>
<accession>A0A1Y1XEB1</accession>
<feature type="compositionally biased region" description="Basic and acidic residues" evidence="1">
    <location>
        <begin position="8"/>
        <end position="18"/>
    </location>
</feature>
<protein>
    <recommendedName>
        <fullName evidence="2">C-CAP/cofactor C-like domain-containing protein</fullName>
    </recommendedName>
</protein>
<dbReference type="Pfam" id="PF02810">
    <property type="entry name" value="SEC-C"/>
    <property type="match status" value="1"/>
</dbReference>
<sequence length="300" mass="34488">MLSNQEVEVPKESKESVKNETPTTAKEKYTVTTNSKTGLTEEEEKKLKENLDNGFQQKMNQKIKLIEGQKLTKLFTDKDVESSETLFFKNCEDSKFVVGAMSTKVCIEKCKNCSFIFNGKVITQVQELWNNINVNVVNNTTIKTVQVDLCNGVDFCFDKTDNFNRVVWAASEKLKIHFKEKEAAHHIVDTGITEMKKLNPTINEKVDQFIVRLIKNKVTEKIDLRNELIIRLDNGFPTTEREEREFQRRQEANLQKLTSELLGKNIHLGKKKNVGPKIRRNDPCKCGSKKKYKNCCGSDL</sequence>
<dbReference type="Gene3D" id="2.160.20.70">
    <property type="match status" value="1"/>
</dbReference>
<feature type="region of interest" description="Disordered" evidence="1">
    <location>
        <begin position="1"/>
        <end position="44"/>
    </location>
</feature>
<keyword evidence="4" id="KW-1185">Reference proteome</keyword>
<dbReference type="Proteomes" id="UP000193944">
    <property type="component" value="Unassembled WGS sequence"/>
</dbReference>
<dbReference type="InterPro" id="IPR004027">
    <property type="entry name" value="SEC_C_motif"/>
</dbReference>
<evidence type="ECO:0000313" key="4">
    <source>
        <dbReference type="Proteomes" id="UP000193944"/>
    </source>
</evidence>